<dbReference type="NCBIfam" id="NF003996">
    <property type="entry name" value="PRK05472.2-5"/>
    <property type="match status" value="1"/>
</dbReference>
<dbReference type="SUPFAM" id="SSF46785">
    <property type="entry name" value="Winged helix' DNA-binding domain"/>
    <property type="match status" value="1"/>
</dbReference>
<dbReference type="Pfam" id="PF01257">
    <property type="entry name" value="2Fe-2S_thioredx"/>
    <property type="match status" value="1"/>
</dbReference>
<keyword evidence="7" id="KW-0411">Iron-sulfur</keyword>
<dbReference type="CDD" id="cd03064">
    <property type="entry name" value="TRX_Fd_NuoE"/>
    <property type="match status" value="1"/>
</dbReference>
<keyword evidence="4" id="KW-0001">2Fe-2S</keyword>
<organism evidence="13 14">
    <name type="scientific">Candidatus Wallbacteria bacterium GWC2_49_35</name>
    <dbReference type="NCBI Taxonomy" id="1817813"/>
    <lineage>
        <taxon>Bacteria</taxon>
        <taxon>Candidatus Walliibacteriota</taxon>
    </lineage>
</organism>
<dbReference type="GO" id="GO:0045892">
    <property type="term" value="P:negative regulation of DNA-templated transcription"/>
    <property type="evidence" value="ECO:0007669"/>
    <property type="project" value="InterPro"/>
</dbReference>
<dbReference type="Pfam" id="PF06971">
    <property type="entry name" value="Put_DNA-bind_N"/>
    <property type="match status" value="1"/>
</dbReference>
<dbReference type="PANTHER" id="PTHR35786:SF1">
    <property type="entry name" value="REDOX-SENSING TRANSCRIPTIONAL REPRESSOR REX 1"/>
    <property type="match status" value="1"/>
</dbReference>
<dbReference type="Proteomes" id="UP000178735">
    <property type="component" value="Unassembled WGS sequence"/>
</dbReference>
<dbReference type="STRING" id="1817813.A2008_08040"/>
<evidence type="ECO:0000256" key="2">
    <source>
        <dbReference type="ARBA" id="ARBA00022490"/>
    </source>
</evidence>
<dbReference type="InterPro" id="IPR036249">
    <property type="entry name" value="Thioredoxin-like_sf"/>
</dbReference>
<dbReference type="PANTHER" id="PTHR35786">
    <property type="entry name" value="REDOX-SENSING TRANSCRIPTIONAL REPRESSOR REX"/>
    <property type="match status" value="1"/>
</dbReference>
<dbReference type="SUPFAM" id="SSF51735">
    <property type="entry name" value="NAD(P)-binding Rossmann-fold domains"/>
    <property type="match status" value="1"/>
</dbReference>
<reference evidence="13 14" key="1">
    <citation type="journal article" date="2016" name="Nat. Commun.">
        <title>Thousands of microbial genomes shed light on interconnected biogeochemical processes in an aquifer system.</title>
        <authorList>
            <person name="Anantharaman K."/>
            <person name="Brown C.T."/>
            <person name="Hug L.A."/>
            <person name="Sharon I."/>
            <person name="Castelle C.J."/>
            <person name="Probst A.J."/>
            <person name="Thomas B.C."/>
            <person name="Singh A."/>
            <person name="Wilkins M.J."/>
            <person name="Karaoz U."/>
            <person name="Brodie E.L."/>
            <person name="Williams K.H."/>
            <person name="Hubbard S.S."/>
            <person name="Banfield J.F."/>
        </authorList>
    </citation>
    <scope>NUCLEOTIDE SEQUENCE [LARGE SCALE GENOMIC DNA]</scope>
</reference>
<dbReference type="Gene3D" id="3.40.50.720">
    <property type="entry name" value="NAD(P)-binding Rossmann-like Domain"/>
    <property type="match status" value="1"/>
</dbReference>
<dbReference type="GO" id="GO:0046872">
    <property type="term" value="F:metal ion binding"/>
    <property type="evidence" value="ECO:0007669"/>
    <property type="project" value="UniProtKB-KW"/>
</dbReference>
<keyword evidence="10" id="KW-0804">Transcription</keyword>
<dbReference type="InterPro" id="IPR003781">
    <property type="entry name" value="CoA-bd"/>
</dbReference>
<evidence type="ECO:0000313" key="13">
    <source>
        <dbReference type="EMBL" id="OGM05927.1"/>
    </source>
</evidence>
<comment type="similarity">
    <text evidence="1">Belongs to the complex I 24 kDa subunit family.</text>
</comment>
<keyword evidence="2" id="KW-0963">Cytoplasm</keyword>
<dbReference type="Gene3D" id="1.10.10.10">
    <property type="entry name" value="Winged helix-like DNA-binding domain superfamily/Winged helix DNA-binding domain"/>
    <property type="match status" value="1"/>
</dbReference>
<evidence type="ECO:0000313" key="14">
    <source>
        <dbReference type="Proteomes" id="UP000178735"/>
    </source>
</evidence>
<evidence type="ECO:0000256" key="9">
    <source>
        <dbReference type="ARBA" id="ARBA00023125"/>
    </source>
</evidence>
<dbReference type="HAMAP" id="MF_01131">
    <property type="entry name" value="Rex"/>
    <property type="match status" value="1"/>
</dbReference>
<dbReference type="SMART" id="SM00881">
    <property type="entry name" value="CoA_binding"/>
    <property type="match status" value="1"/>
</dbReference>
<protein>
    <recommendedName>
        <fullName evidence="12">CoA-binding domain-containing protein</fullName>
    </recommendedName>
</protein>
<sequence length="336" mass="37622">MDFSLRIVERLPRYLQLACHLKETGHDHISSSILSKHFFIDQNNIKKDLSFLNLNGKPNKGYEINEFISAIKMVLGTTTVNRAIVVGAGNLGRAMSNYSNFANYGLKIVALFDDSPEIIGSTVDSFKILPLDNLSEVISKLGVKLAILTVPAKSAAGVAGRLYELGIRYFWNFAPVHLKLPDDAIVKSENLAASYMFLSYQINLNNYRNNGGKIEMVNGDIEKRIYEAFNKYAKSRDNLIPVLQDVQDIRGYISKDDIRKISEYLNIADSKVYGVATFYNQFKLTPPGHFQISVCRGTACHVKGSLNILNAVKEHLKINIGQTTRDKMFSLQEVAC</sequence>
<evidence type="ECO:0000256" key="5">
    <source>
        <dbReference type="ARBA" id="ARBA00022723"/>
    </source>
</evidence>
<dbReference type="SUPFAM" id="SSF52833">
    <property type="entry name" value="Thioredoxin-like"/>
    <property type="match status" value="1"/>
</dbReference>
<evidence type="ECO:0000256" key="4">
    <source>
        <dbReference type="ARBA" id="ARBA00022714"/>
    </source>
</evidence>
<dbReference type="FunFam" id="1.10.10.1590:FF:000001">
    <property type="entry name" value="NADH-quinone oxidoreductase subunit E"/>
    <property type="match status" value="1"/>
</dbReference>
<proteinExistence type="inferred from homology"/>
<dbReference type="Gene3D" id="1.10.10.1590">
    <property type="entry name" value="NADH-quinone oxidoreductase subunit E"/>
    <property type="match status" value="1"/>
</dbReference>
<dbReference type="GO" id="GO:0051775">
    <property type="term" value="P:response to redox state"/>
    <property type="evidence" value="ECO:0007669"/>
    <property type="project" value="InterPro"/>
</dbReference>
<keyword evidence="5" id="KW-0479">Metal-binding</keyword>
<comment type="caution">
    <text evidence="13">The sequence shown here is derived from an EMBL/GenBank/DDBJ whole genome shotgun (WGS) entry which is preliminary data.</text>
</comment>
<name>A0A1F7WTD5_9BACT</name>
<dbReference type="NCBIfam" id="NF003994">
    <property type="entry name" value="PRK05472.2-3"/>
    <property type="match status" value="1"/>
</dbReference>
<dbReference type="GO" id="GO:0051537">
    <property type="term" value="F:2 iron, 2 sulfur cluster binding"/>
    <property type="evidence" value="ECO:0007669"/>
    <property type="project" value="UniProtKB-KW"/>
</dbReference>
<evidence type="ECO:0000256" key="3">
    <source>
        <dbReference type="ARBA" id="ARBA00022491"/>
    </source>
</evidence>
<evidence type="ECO:0000256" key="11">
    <source>
        <dbReference type="ARBA" id="ARBA00034078"/>
    </source>
</evidence>
<gene>
    <name evidence="13" type="ORF">A2008_08040</name>
</gene>
<evidence type="ECO:0000259" key="12">
    <source>
        <dbReference type="SMART" id="SM00881"/>
    </source>
</evidence>
<evidence type="ECO:0000256" key="7">
    <source>
        <dbReference type="ARBA" id="ARBA00023014"/>
    </source>
</evidence>
<accession>A0A1F7WTD5</accession>
<dbReference type="InterPro" id="IPR041921">
    <property type="entry name" value="NuoE_N"/>
</dbReference>
<comment type="cofactor">
    <cofactor evidence="11">
        <name>[2Fe-2S] cluster</name>
        <dbReference type="ChEBI" id="CHEBI:190135"/>
    </cofactor>
</comment>
<keyword evidence="3" id="KW-0678">Repressor</keyword>
<dbReference type="Gene3D" id="3.40.30.10">
    <property type="entry name" value="Glutaredoxin"/>
    <property type="match status" value="1"/>
</dbReference>
<dbReference type="InterPro" id="IPR036291">
    <property type="entry name" value="NAD(P)-bd_dom_sf"/>
</dbReference>
<keyword evidence="8" id="KW-0805">Transcription regulation</keyword>
<evidence type="ECO:0000256" key="6">
    <source>
        <dbReference type="ARBA" id="ARBA00023004"/>
    </source>
</evidence>
<dbReference type="InterPro" id="IPR022876">
    <property type="entry name" value="Tscrpt_rep_Rex"/>
</dbReference>
<dbReference type="InterPro" id="IPR009718">
    <property type="entry name" value="Rex_DNA-bd_C_dom"/>
</dbReference>
<dbReference type="EMBL" id="MGFH01000089">
    <property type="protein sequence ID" value="OGM05927.1"/>
    <property type="molecule type" value="Genomic_DNA"/>
</dbReference>
<keyword evidence="9" id="KW-0238">DNA-binding</keyword>
<evidence type="ECO:0000256" key="1">
    <source>
        <dbReference type="ARBA" id="ARBA00010643"/>
    </source>
</evidence>
<dbReference type="AlphaFoldDB" id="A0A1F7WTD5"/>
<dbReference type="GO" id="GO:0003677">
    <property type="term" value="F:DNA binding"/>
    <property type="evidence" value="ECO:0007669"/>
    <property type="project" value="UniProtKB-KW"/>
</dbReference>
<dbReference type="NCBIfam" id="NF003995">
    <property type="entry name" value="PRK05472.2-4"/>
    <property type="match status" value="1"/>
</dbReference>
<dbReference type="InterPro" id="IPR042128">
    <property type="entry name" value="NuoE_dom"/>
</dbReference>
<dbReference type="InterPro" id="IPR036390">
    <property type="entry name" value="WH_DNA-bd_sf"/>
</dbReference>
<evidence type="ECO:0000256" key="8">
    <source>
        <dbReference type="ARBA" id="ARBA00023015"/>
    </source>
</evidence>
<keyword evidence="6" id="KW-0408">Iron</keyword>
<dbReference type="InterPro" id="IPR036388">
    <property type="entry name" value="WH-like_DNA-bd_sf"/>
</dbReference>
<feature type="domain" description="CoA-binding" evidence="12">
    <location>
        <begin position="76"/>
        <end position="177"/>
    </location>
</feature>
<feature type="non-terminal residue" evidence="13">
    <location>
        <position position="336"/>
    </location>
</feature>
<dbReference type="Pfam" id="PF02629">
    <property type="entry name" value="CoA_binding"/>
    <property type="match status" value="1"/>
</dbReference>
<evidence type="ECO:0000256" key="10">
    <source>
        <dbReference type="ARBA" id="ARBA00023163"/>
    </source>
</evidence>